<sequence length="357" mass="37397">MRVESLSYESSSPDVIDAPGFDDRDGALLDAYSRAVSQAAERVSPSVVQIRVQRGGAKAGTRSSKPRGRGPRQTPRAPESGTGSGFLFTPDGFVLTNSHVVHGASRIEVARIDGSTCQAFLIGDDPETDLAVVRIDGEQMIGAELGDASTLKVGQLAIAIGNPLGFQYTVTAGVVSALGRSLRSQSGRLIDDVIQTDASLNPGNSGGPLVDSTGRVIGVNTAMIRPAQGICFAIGVNTAKFVAQEIMRKGRVRRAYLGVGGQNVSVHRRFVRAFGLPGENGLRVLSVEPGGPADRSGMREGDLLVSFGGRPVSGIDDLQRTLTEDVIGARVPATVLRYGKLHELDTVPVESPGSAGR</sequence>
<dbReference type="PANTHER" id="PTHR43343:SF3">
    <property type="entry name" value="PROTEASE DO-LIKE 8, CHLOROPLASTIC"/>
    <property type="match status" value="1"/>
</dbReference>
<dbReference type="InterPro" id="IPR001940">
    <property type="entry name" value="Peptidase_S1C"/>
</dbReference>
<comment type="similarity">
    <text evidence="1">Belongs to the peptidase S1C family.</text>
</comment>
<dbReference type="Pfam" id="PF17820">
    <property type="entry name" value="PDZ_6"/>
    <property type="match status" value="1"/>
</dbReference>
<name>A0A956SEN5_UNCEI</name>
<dbReference type="EMBL" id="JAGQHS010000024">
    <property type="protein sequence ID" value="MCA9755498.1"/>
    <property type="molecule type" value="Genomic_DNA"/>
</dbReference>
<organism evidence="6 7">
    <name type="scientific">Eiseniibacteriota bacterium</name>
    <dbReference type="NCBI Taxonomy" id="2212470"/>
    <lineage>
        <taxon>Bacteria</taxon>
        <taxon>Candidatus Eiseniibacteriota</taxon>
    </lineage>
</organism>
<dbReference type="GO" id="GO:0006508">
    <property type="term" value="P:proteolysis"/>
    <property type="evidence" value="ECO:0007669"/>
    <property type="project" value="UniProtKB-KW"/>
</dbReference>
<dbReference type="GO" id="GO:0004252">
    <property type="term" value="F:serine-type endopeptidase activity"/>
    <property type="evidence" value="ECO:0007669"/>
    <property type="project" value="InterPro"/>
</dbReference>
<dbReference type="InterPro" id="IPR009003">
    <property type="entry name" value="Peptidase_S1_PA"/>
</dbReference>
<dbReference type="Gene3D" id="2.40.10.10">
    <property type="entry name" value="Trypsin-like serine proteases"/>
    <property type="match status" value="2"/>
</dbReference>
<dbReference type="InterPro" id="IPR043504">
    <property type="entry name" value="Peptidase_S1_PA_chymotrypsin"/>
</dbReference>
<gene>
    <name evidence="6" type="ORF">KDA27_06830</name>
</gene>
<dbReference type="Pfam" id="PF13365">
    <property type="entry name" value="Trypsin_2"/>
    <property type="match status" value="1"/>
</dbReference>
<dbReference type="Gene3D" id="2.30.42.10">
    <property type="match status" value="1"/>
</dbReference>
<dbReference type="PRINTS" id="PR00834">
    <property type="entry name" value="PROTEASES2C"/>
</dbReference>
<reference evidence="6" key="1">
    <citation type="submission" date="2020-04" db="EMBL/GenBank/DDBJ databases">
        <authorList>
            <person name="Zhang T."/>
        </authorList>
    </citation>
    <scope>NUCLEOTIDE SEQUENCE</scope>
    <source>
        <strain evidence="6">HKST-UBA02</strain>
    </source>
</reference>
<keyword evidence="2" id="KW-0645">Protease</keyword>
<accession>A0A956SEN5</accession>
<dbReference type="Proteomes" id="UP000739538">
    <property type="component" value="Unassembled WGS sequence"/>
</dbReference>
<keyword evidence="3" id="KW-0378">Hydrolase</keyword>
<dbReference type="CDD" id="cd06779">
    <property type="entry name" value="cpPDZ_Deg_HtrA-like"/>
    <property type="match status" value="1"/>
</dbReference>
<evidence type="ECO:0000256" key="3">
    <source>
        <dbReference type="ARBA" id="ARBA00022801"/>
    </source>
</evidence>
<proteinExistence type="inferred from homology"/>
<comment type="caution">
    <text evidence="6">The sequence shown here is derived from an EMBL/GenBank/DDBJ whole genome shotgun (WGS) entry which is preliminary data.</text>
</comment>
<dbReference type="PANTHER" id="PTHR43343">
    <property type="entry name" value="PEPTIDASE S12"/>
    <property type="match status" value="1"/>
</dbReference>
<dbReference type="InterPro" id="IPR001478">
    <property type="entry name" value="PDZ"/>
</dbReference>
<dbReference type="SMART" id="SM00228">
    <property type="entry name" value="PDZ"/>
    <property type="match status" value="1"/>
</dbReference>
<dbReference type="AlphaFoldDB" id="A0A956SEN5"/>
<evidence type="ECO:0000313" key="7">
    <source>
        <dbReference type="Proteomes" id="UP000739538"/>
    </source>
</evidence>
<feature type="domain" description="PDZ" evidence="5">
    <location>
        <begin position="263"/>
        <end position="315"/>
    </location>
</feature>
<dbReference type="SUPFAM" id="SSF50156">
    <property type="entry name" value="PDZ domain-like"/>
    <property type="match status" value="1"/>
</dbReference>
<evidence type="ECO:0000256" key="2">
    <source>
        <dbReference type="ARBA" id="ARBA00022670"/>
    </source>
</evidence>
<evidence type="ECO:0000259" key="5">
    <source>
        <dbReference type="PROSITE" id="PS50106"/>
    </source>
</evidence>
<dbReference type="PROSITE" id="PS50106">
    <property type="entry name" value="PDZ"/>
    <property type="match status" value="1"/>
</dbReference>
<evidence type="ECO:0000256" key="1">
    <source>
        <dbReference type="ARBA" id="ARBA00010541"/>
    </source>
</evidence>
<dbReference type="InterPro" id="IPR041489">
    <property type="entry name" value="PDZ_6"/>
</dbReference>
<evidence type="ECO:0000256" key="4">
    <source>
        <dbReference type="SAM" id="MobiDB-lite"/>
    </source>
</evidence>
<dbReference type="SUPFAM" id="SSF50494">
    <property type="entry name" value="Trypsin-like serine proteases"/>
    <property type="match status" value="1"/>
</dbReference>
<evidence type="ECO:0000313" key="6">
    <source>
        <dbReference type="EMBL" id="MCA9755498.1"/>
    </source>
</evidence>
<reference evidence="6" key="2">
    <citation type="journal article" date="2021" name="Microbiome">
        <title>Successional dynamics and alternative stable states in a saline activated sludge microbial community over 9 years.</title>
        <authorList>
            <person name="Wang Y."/>
            <person name="Ye J."/>
            <person name="Ju F."/>
            <person name="Liu L."/>
            <person name="Boyd J.A."/>
            <person name="Deng Y."/>
            <person name="Parks D.H."/>
            <person name="Jiang X."/>
            <person name="Yin X."/>
            <person name="Woodcroft B.J."/>
            <person name="Tyson G.W."/>
            <person name="Hugenholtz P."/>
            <person name="Polz M.F."/>
            <person name="Zhang T."/>
        </authorList>
    </citation>
    <scope>NUCLEOTIDE SEQUENCE</scope>
    <source>
        <strain evidence="6">HKST-UBA02</strain>
    </source>
</reference>
<dbReference type="InterPro" id="IPR051201">
    <property type="entry name" value="Chloro_Bact_Ser_Proteases"/>
</dbReference>
<feature type="region of interest" description="Disordered" evidence="4">
    <location>
        <begin position="1"/>
        <end position="20"/>
    </location>
</feature>
<protein>
    <submittedName>
        <fullName evidence="6">Trypsin-like peptidase domain-containing protein</fullName>
    </submittedName>
</protein>
<feature type="region of interest" description="Disordered" evidence="4">
    <location>
        <begin position="39"/>
        <end position="85"/>
    </location>
</feature>
<dbReference type="InterPro" id="IPR036034">
    <property type="entry name" value="PDZ_sf"/>
</dbReference>